<proteinExistence type="predicted"/>
<comment type="caution">
    <text evidence="1">The sequence shown here is derived from an EMBL/GenBank/DDBJ whole genome shotgun (WGS) entry which is preliminary data.</text>
</comment>
<accession>A0A0R3KBP7</accession>
<protein>
    <submittedName>
        <fullName evidence="1">Uncharacterized protein</fullName>
    </submittedName>
</protein>
<dbReference type="AlphaFoldDB" id="A0A0R3KBP7"/>
<organism evidence="1 2">
    <name type="scientific">Bradyrhizobium jicamae</name>
    <dbReference type="NCBI Taxonomy" id="280332"/>
    <lineage>
        <taxon>Bacteria</taxon>
        <taxon>Pseudomonadati</taxon>
        <taxon>Pseudomonadota</taxon>
        <taxon>Alphaproteobacteria</taxon>
        <taxon>Hyphomicrobiales</taxon>
        <taxon>Nitrobacteraceae</taxon>
        <taxon>Bradyrhizobium</taxon>
    </lineage>
</organism>
<reference evidence="1 2" key="1">
    <citation type="submission" date="2014-03" db="EMBL/GenBank/DDBJ databases">
        <title>Bradyrhizobium valentinum sp. nov., isolated from effective nodules of Lupinus mariae-josephae, a lupine endemic of basic-lime soils in Eastern Spain.</title>
        <authorList>
            <person name="Duran D."/>
            <person name="Rey L."/>
            <person name="Navarro A."/>
            <person name="Busquets A."/>
            <person name="Imperial J."/>
            <person name="Ruiz-Argueso T."/>
        </authorList>
    </citation>
    <scope>NUCLEOTIDE SEQUENCE [LARGE SCALE GENOMIC DNA]</scope>
    <source>
        <strain evidence="1 2">PAC68</strain>
    </source>
</reference>
<dbReference type="EMBL" id="LLXZ01000231">
    <property type="protein sequence ID" value="KRQ92919.1"/>
    <property type="molecule type" value="Genomic_DNA"/>
</dbReference>
<dbReference type="Proteomes" id="UP000050863">
    <property type="component" value="Unassembled WGS sequence"/>
</dbReference>
<sequence length="68" mass="7851">MIFNAFQTRAPNLSVRAMPMRQARSPKPLTTLEMIHPIKDDAPPRERQGAIRSSGMLQLRQDTLPYRF</sequence>
<evidence type="ECO:0000313" key="2">
    <source>
        <dbReference type="Proteomes" id="UP000050863"/>
    </source>
</evidence>
<dbReference type="RefSeq" id="WP_057840874.1">
    <property type="nucleotide sequence ID" value="NZ_LLXZ01000231.1"/>
</dbReference>
<name>A0A0R3KBP7_9BRAD</name>
<dbReference type="STRING" id="280332.CQ12_30345"/>
<evidence type="ECO:0000313" key="1">
    <source>
        <dbReference type="EMBL" id="KRQ92919.1"/>
    </source>
</evidence>
<gene>
    <name evidence="1" type="ORF">CQ12_30345</name>
</gene>
<keyword evidence="2" id="KW-1185">Reference proteome</keyword>